<sequence length="440" mass="48038">MRDVLERYIYRPVDLEYEVACKTWALTADLKPAAVAFPRSAAEAAVVVRLATSEGLRVAPIGTGHNAYPFDGQDLSDTVIVRTDHLNSYQLDPEAGIARVGAGAIWGPLVDMIGEHGLAALHGSAPGTGIIGHTLGGGIGWYSRALGLAANSVRAVELITPDGSLVRADEDHEDELFWALRGGGAGNFGLVTAIELQLQPIRSAYAGMLVWDLRDAERVLPVWANWAEDAPDLVTTAYRQVQYPLIPQLPEQLRGRRLVIVDGAVLGSDEEATRMLMLLRALKPKWDTFARVPARSLARLHLESEEPSFGGVRSALLWDLPPEGVERLLDVSIDDSLVLTTELRQLGGALRRPAPSGGVLNRIDEQFLLLAGGVNVGGQAHRTIEAMRPWSSDRNYLNFTQQLVDPATGFDPGAWQSLRRIRRKKDPFAVFRANHEIPVI</sequence>
<reference evidence="8" key="1">
    <citation type="journal article" date="2019" name="Int. J. Syst. Evol. Microbiol.">
        <title>The Global Catalogue of Microorganisms (GCM) 10K type strain sequencing project: providing services to taxonomists for standard genome sequencing and annotation.</title>
        <authorList>
            <consortium name="The Broad Institute Genomics Platform"/>
            <consortium name="The Broad Institute Genome Sequencing Center for Infectious Disease"/>
            <person name="Wu L."/>
            <person name="Ma J."/>
        </authorList>
    </citation>
    <scope>NUCLEOTIDE SEQUENCE [LARGE SCALE GENOMIC DNA]</scope>
    <source>
        <strain evidence="8">JCM 10425</strain>
    </source>
</reference>
<comment type="similarity">
    <text evidence="2">Belongs to the oxygen-dependent FAD-linked oxidoreductase family.</text>
</comment>
<protein>
    <submittedName>
        <fullName evidence="7">FAD-binding oxidoreductase</fullName>
    </submittedName>
</protein>
<evidence type="ECO:0000259" key="6">
    <source>
        <dbReference type="PROSITE" id="PS51387"/>
    </source>
</evidence>
<evidence type="ECO:0000256" key="5">
    <source>
        <dbReference type="ARBA" id="ARBA00023002"/>
    </source>
</evidence>
<keyword evidence="5" id="KW-0560">Oxidoreductase</keyword>
<dbReference type="Pfam" id="PF01565">
    <property type="entry name" value="FAD_binding_4"/>
    <property type="match status" value="1"/>
</dbReference>
<dbReference type="PANTHER" id="PTHR42973">
    <property type="entry name" value="BINDING OXIDOREDUCTASE, PUTATIVE (AFU_ORTHOLOGUE AFUA_1G17690)-RELATED"/>
    <property type="match status" value="1"/>
</dbReference>
<organism evidence="7 8">
    <name type="scientific">Cryptosporangium japonicum</name>
    <dbReference type="NCBI Taxonomy" id="80872"/>
    <lineage>
        <taxon>Bacteria</taxon>
        <taxon>Bacillati</taxon>
        <taxon>Actinomycetota</taxon>
        <taxon>Actinomycetes</taxon>
        <taxon>Cryptosporangiales</taxon>
        <taxon>Cryptosporangiaceae</taxon>
        <taxon>Cryptosporangium</taxon>
    </lineage>
</organism>
<evidence type="ECO:0000256" key="3">
    <source>
        <dbReference type="ARBA" id="ARBA00022630"/>
    </source>
</evidence>
<keyword evidence="3" id="KW-0285">Flavoprotein</keyword>
<dbReference type="SUPFAM" id="SSF56176">
    <property type="entry name" value="FAD-binding/transporter-associated domain-like"/>
    <property type="match status" value="1"/>
</dbReference>
<evidence type="ECO:0000313" key="7">
    <source>
        <dbReference type="EMBL" id="GAA0238598.1"/>
    </source>
</evidence>
<dbReference type="InterPro" id="IPR016169">
    <property type="entry name" value="FAD-bd_PCMH_sub2"/>
</dbReference>
<dbReference type="EMBL" id="BAAAGX010000009">
    <property type="protein sequence ID" value="GAA0238598.1"/>
    <property type="molecule type" value="Genomic_DNA"/>
</dbReference>
<dbReference type="InterPro" id="IPR036318">
    <property type="entry name" value="FAD-bd_PCMH-like_sf"/>
</dbReference>
<accession>A0ABP3DQ98</accession>
<dbReference type="PROSITE" id="PS51387">
    <property type="entry name" value="FAD_PCMH"/>
    <property type="match status" value="1"/>
</dbReference>
<gene>
    <name evidence="7" type="ORF">GCM10009539_24890</name>
</gene>
<keyword evidence="4" id="KW-0274">FAD</keyword>
<proteinExistence type="inferred from homology"/>
<dbReference type="InterPro" id="IPR006094">
    <property type="entry name" value="Oxid_FAD_bind_N"/>
</dbReference>
<dbReference type="InterPro" id="IPR050416">
    <property type="entry name" value="FAD-linked_Oxidoreductase"/>
</dbReference>
<dbReference type="InterPro" id="IPR016166">
    <property type="entry name" value="FAD-bd_PCMH"/>
</dbReference>
<feature type="domain" description="FAD-binding PCMH-type" evidence="6">
    <location>
        <begin position="28"/>
        <end position="201"/>
    </location>
</feature>
<dbReference type="PANTHER" id="PTHR42973:SF39">
    <property type="entry name" value="FAD-BINDING PCMH-TYPE DOMAIN-CONTAINING PROTEIN"/>
    <property type="match status" value="1"/>
</dbReference>
<dbReference type="Gene3D" id="3.30.465.10">
    <property type="match status" value="1"/>
</dbReference>
<comment type="cofactor">
    <cofactor evidence="1">
        <name>FAD</name>
        <dbReference type="ChEBI" id="CHEBI:57692"/>
    </cofactor>
</comment>
<evidence type="ECO:0000256" key="2">
    <source>
        <dbReference type="ARBA" id="ARBA00005466"/>
    </source>
</evidence>
<comment type="caution">
    <text evidence="7">The sequence shown here is derived from an EMBL/GenBank/DDBJ whole genome shotgun (WGS) entry which is preliminary data.</text>
</comment>
<evidence type="ECO:0000256" key="4">
    <source>
        <dbReference type="ARBA" id="ARBA00022827"/>
    </source>
</evidence>
<keyword evidence="8" id="KW-1185">Reference proteome</keyword>
<dbReference type="InterPro" id="IPR016167">
    <property type="entry name" value="FAD-bd_PCMH_sub1"/>
</dbReference>
<dbReference type="Proteomes" id="UP001500967">
    <property type="component" value="Unassembled WGS sequence"/>
</dbReference>
<name>A0ABP3DQ98_9ACTN</name>
<dbReference type="Gene3D" id="3.40.462.20">
    <property type="match status" value="1"/>
</dbReference>
<dbReference type="RefSeq" id="WP_344648924.1">
    <property type="nucleotide sequence ID" value="NZ_BAAAGX010000009.1"/>
</dbReference>
<evidence type="ECO:0000256" key="1">
    <source>
        <dbReference type="ARBA" id="ARBA00001974"/>
    </source>
</evidence>
<evidence type="ECO:0000313" key="8">
    <source>
        <dbReference type="Proteomes" id="UP001500967"/>
    </source>
</evidence>
<dbReference type="Gene3D" id="3.30.43.10">
    <property type="entry name" value="Uridine Diphospho-n-acetylenolpyruvylglucosamine Reductase, domain 2"/>
    <property type="match status" value="1"/>
</dbReference>